<dbReference type="InterPro" id="IPR036582">
    <property type="entry name" value="Mao_N_sf"/>
</dbReference>
<name>A0ABS1JF68_9BACL</name>
<feature type="chain" id="PRO_5046740536" evidence="1">
    <location>
        <begin position="30"/>
        <end position="544"/>
    </location>
</feature>
<dbReference type="Pfam" id="PF07833">
    <property type="entry name" value="Cu_amine_oxidN1"/>
    <property type="match status" value="1"/>
</dbReference>
<gene>
    <name evidence="3" type="ORF">JJB07_20055</name>
</gene>
<dbReference type="RefSeq" id="WP_201637892.1">
    <property type="nucleotide sequence ID" value="NZ_JAEQNB010000007.1"/>
</dbReference>
<keyword evidence="4" id="KW-1185">Reference proteome</keyword>
<dbReference type="Gene3D" id="3.30.457.10">
    <property type="entry name" value="Copper amine oxidase-like, N-terminal domain"/>
    <property type="match status" value="2"/>
</dbReference>
<keyword evidence="1" id="KW-0732">Signal</keyword>
<dbReference type="InterPro" id="IPR012854">
    <property type="entry name" value="Cu_amine_oxidase-like_N"/>
</dbReference>
<evidence type="ECO:0000313" key="3">
    <source>
        <dbReference type="EMBL" id="MBL0388893.1"/>
    </source>
</evidence>
<dbReference type="Proteomes" id="UP000602284">
    <property type="component" value="Unassembled WGS sequence"/>
</dbReference>
<proteinExistence type="predicted"/>
<dbReference type="InterPro" id="IPR011044">
    <property type="entry name" value="Quino_amine_DH_bsu"/>
</dbReference>
<feature type="signal peptide" evidence="1">
    <location>
        <begin position="1"/>
        <end position="29"/>
    </location>
</feature>
<comment type="caution">
    <text evidence="3">The sequence shown here is derived from an EMBL/GenBank/DDBJ whole genome shotgun (WGS) entry which is preliminary data.</text>
</comment>
<evidence type="ECO:0000313" key="4">
    <source>
        <dbReference type="Proteomes" id="UP000602284"/>
    </source>
</evidence>
<accession>A0ABS1JF68</accession>
<reference evidence="3 4" key="1">
    <citation type="submission" date="2021-01" db="EMBL/GenBank/DDBJ databases">
        <title>Tumebacillus sp. strain ITR2 16S ribosomal RNA gene Genome sequencing and assembly.</title>
        <authorList>
            <person name="Kang M."/>
        </authorList>
    </citation>
    <scope>NUCLEOTIDE SEQUENCE [LARGE SCALE GENOMIC DNA]</scope>
    <source>
        <strain evidence="3 4">ITR2</strain>
    </source>
</reference>
<dbReference type="EMBL" id="JAEQNB010000007">
    <property type="protein sequence ID" value="MBL0388893.1"/>
    <property type="molecule type" value="Genomic_DNA"/>
</dbReference>
<protein>
    <submittedName>
        <fullName evidence="3">Copper amine oxidase N-terminal domain-containing protein</fullName>
    </submittedName>
</protein>
<evidence type="ECO:0000259" key="2">
    <source>
        <dbReference type="Pfam" id="PF07833"/>
    </source>
</evidence>
<dbReference type="SUPFAM" id="SSF50969">
    <property type="entry name" value="YVTN repeat-like/Quinoprotein amine dehydrogenase"/>
    <property type="match status" value="1"/>
</dbReference>
<dbReference type="SUPFAM" id="SSF55383">
    <property type="entry name" value="Copper amine oxidase, domain N"/>
    <property type="match status" value="1"/>
</dbReference>
<sequence length="544" mass="60499">MKKKLHSLLLATAVLAAPLAATLPQQAFAYATPTHSLIKQEAFVDLHNFYPTRAINDNYAVYLTADRSQVILLDIKTNVETAIYTSEQSLLSSVALDNSTVAFGDADGVYTYDLTSKSVKKVSTDARAGFVQGIANGKLAFVTAKYEQVEMYENTSDYENYNYTAPTEFFYDLKSKSSVTLTNFPQQNNALYGRLVGDWILTAPVTKTRTSYAETITSHKAVTGYNIATKQTFKTKDLEYGTLGFTINAKGDLYFAHPTKDTTFDQPSQNILEKFNIQSQTYSTVLPSSKLSALVTDVNADDDGRVLLNNGGRVELYDPTHTDITPMHLSKDHTISDSINFYSGAGYWWTDEDGLVTVQKANLAQTIIDKIDADKKAIEDAAKAEADQQKADEDAAKYAQWVKDNKMDRQQLTIKIGSAETYWNRTPLKAGTQETTYEDVAPYVENDRTMVPLRLIAEFLGANVSWEGALNMTLIDKGNDVIGIVEGDKEALVNLKPVQMDVEPVVKNNRMLVPLRFIIENLGGDVKWDETTQSITIYGYTNRD</sequence>
<evidence type="ECO:0000256" key="1">
    <source>
        <dbReference type="SAM" id="SignalP"/>
    </source>
</evidence>
<organism evidence="3 4">
    <name type="scientific">Tumebacillus amylolyticus</name>
    <dbReference type="NCBI Taxonomy" id="2801339"/>
    <lineage>
        <taxon>Bacteria</taxon>
        <taxon>Bacillati</taxon>
        <taxon>Bacillota</taxon>
        <taxon>Bacilli</taxon>
        <taxon>Bacillales</taxon>
        <taxon>Alicyclobacillaceae</taxon>
        <taxon>Tumebacillus</taxon>
    </lineage>
</organism>
<feature type="domain" description="Copper amine oxidase-like N-terminal" evidence="2">
    <location>
        <begin position="436"/>
        <end position="537"/>
    </location>
</feature>